<dbReference type="PANTHER" id="PTHR33546:SF1">
    <property type="entry name" value="LARGE, MULTIFUNCTIONAL SECRETED PROTEIN"/>
    <property type="match status" value="1"/>
</dbReference>
<keyword evidence="1" id="KW-1133">Transmembrane helix</keyword>
<sequence>MQWNRAGRHFNRNAGVGLGSFSACHFGSGGSPQDTELTDLSEGLNTWLTSEARFMNKSVGVLRLLWFVGFAALAAVVALVVYTRSSESAPSPQSCTAPAYEKGALYEQGQQVQHAGQLLECWKDDEAPLGVGSWQWCKLPVYEPLVVGGPWKDAWKELGDCGGFEGNRLTLSFSTLSGKAPLKPAVPGVARADQTVTGTLRCKAEEIAISAKANETIHLDNLKACDYQLVMNSADGYIPLNTPRIVSFTQAQGAEQTVAVKYRPPVEVSKLNGLPGIKIELFAQGLIQPRQMAMGKNVLYVGSSAIPSYVYDGKIGDMIYALPLDGEGKPTGIHVIAKGLEEPHGVAYRDGDLYYSTTGGLYRLRNADDHYKDPKPELVFNFPADGKLFPLPPLSSGSKTRIWHMKHPLRFNPVDPSDKWLYTAVGTPCNLCMIPADKRYGTVLRYSLETGESEILAMGVRNSVGFDWNPKDGKIWFSDNNRQGFPNPDEVNVIRGPGLHFGVPYRFGRDTPGFTQEEYQNPGVIQPPLVPGAIVSDKSLEQISPADYVPAAFESGTNTAPLGVKFWSGYPAAAGTQRLLVAVHGAGSTARPGMDIQMLTIQGGTRVVNQIPLINGFVQDPDRFDVYCLDNSCIGRPVEFLELADGSLLISDDVAGVIYRVRYDATGLPQTELALRPMLSPPGLEDEMISGYLIAPDGNSRLVQLSWDPLSNESALVLKGLAYGEYQLRLNDVKKWVPLVRNTSVTLSPTNKSQAINLGYRERPIKLEVKITINAPSKPASVTDDQWRISLVNEDQSHAEPLLIQIPWGASTTRNLDYGKYKVIYPFYSKEKPEPELEPVVIDESSEDRQLPLIAYRHVENLGESVLAGACTKCHSVEYFDSASKALLWSVAGREALVKQIKSMPVSGHCDTTCATEISNQLFDVIWKPYLDHGETYGARQLRLLTPSEYAASIWDILGVEVNPEKLPADKSEKDFKYPGEASKGILQAEDVKLYYDMALSVAEKVAPARLSALATSRTGTDLVTSLGYQMFRRPVTDAERLRYQKIHDEQGAPAVIAALLMSPHFLYRSELGVESARASKVYKLTPFELVTALSYGFLGTTPDVELLAKAQRNELQTSQQISAEIQRMMQTDRGIKQFNRFVGYYIKTARGVQEKPGLTKPMIALMAQEQYLLSKSMLLDSGTLDKLFNPGYTYLNQDLAAHYGISGVTGSTMQKVTVDDKRGGLLHLGLTQAATSDFETTSLVKRGIMIREQMFCREFGAPVEPDPTGPVFPAQPITTRERWDLVNGEQASGGRCWQCHQFMNDTGAAMEHYDAAGRYRTQEKAYNFDQYPQMLPIKASGPFLSSTGSETVNDVRGIAKIVPRHPASQFCMADSYFRFVFGSKSDASTSGAVKAIADGLKTSGSLAEMLRTLGTSNAFIYKTERN</sequence>
<dbReference type="InterPro" id="IPR013042">
    <property type="entry name" value="DUF1592"/>
</dbReference>
<evidence type="ECO:0000259" key="4">
    <source>
        <dbReference type="Pfam" id="PF07631"/>
    </source>
</evidence>
<evidence type="ECO:0000313" key="6">
    <source>
        <dbReference type="EMBL" id="QJC81168.1"/>
    </source>
</evidence>
<dbReference type="EMBL" id="CP051487">
    <property type="protein sequence ID" value="QJC81168.1"/>
    <property type="molecule type" value="Genomic_DNA"/>
</dbReference>
<dbReference type="Gene3D" id="2.120.10.30">
    <property type="entry name" value="TolB, C-terminal domain"/>
    <property type="match status" value="1"/>
</dbReference>
<feature type="domain" description="DUF1587" evidence="2">
    <location>
        <begin position="943"/>
        <end position="1006"/>
    </location>
</feature>
<evidence type="ECO:0000259" key="2">
    <source>
        <dbReference type="Pfam" id="PF07626"/>
    </source>
</evidence>
<dbReference type="InterPro" id="IPR013039">
    <property type="entry name" value="DUF1588"/>
</dbReference>
<evidence type="ECO:0000259" key="5">
    <source>
        <dbReference type="Pfam" id="PF07637"/>
    </source>
</evidence>
<proteinExistence type="predicted"/>
<feature type="domain" description="DUF1595" evidence="5">
    <location>
        <begin position="1022"/>
        <end position="1071"/>
    </location>
</feature>
<name>A0AAE6ZYP0_9PSED</name>
<evidence type="ECO:0000313" key="7">
    <source>
        <dbReference type="Proteomes" id="UP000501367"/>
    </source>
</evidence>
<dbReference type="Proteomes" id="UP000501367">
    <property type="component" value="Chromosome"/>
</dbReference>
<accession>A0AAE6ZYP0</accession>
<evidence type="ECO:0000256" key="1">
    <source>
        <dbReference type="SAM" id="Phobius"/>
    </source>
</evidence>
<protein>
    <submittedName>
        <fullName evidence="6">DUF1588 domain-containing protein</fullName>
    </submittedName>
</protein>
<reference evidence="6 7" key="1">
    <citation type="submission" date="2020-04" db="EMBL/GenBank/DDBJ databases">
        <authorList>
            <person name="Yao Y."/>
            <person name="He Z."/>
        </authorList>
    </citation>
    <scope>NUCLEOTIDE SEQUENCE [LARGE SCALE GENOMIC DNA]</scope>
    <source>
        <strain evidence="6 7">CY-1</strain>
    </source>
</reference>
<dbReference type="Pfam" id="PF07637">
    <property type="entry name" value="PSD5"/>
    <property type="match status" value="1"/>
</dbReference>
<dbReference type="InterPro" id="IPR013043">
    <property type="entry name" value="DUF1595"/>
</dbReference>
<keyword evidence="1" id="KW-0472">Membrane</keyword>
<feature type="transmembrane region" description="Helical" evidence="1">
    <location>
        <begin position="61"/>
        <end position="82"/>
    </location>
</feature>
<dbReference type="Pfam" id="PF07627">
    <property type="entry name" value="PSCyt3"/>
    <property type="match status" value="1"/>
</dbReference>
<dbReference type="PROSITE" id="PS51257">
    <property type="entry name" value="PROKAR_LIPOPROTEIN"/>
    <property type="match status" value="1"/>
</dbReference>
<dbReference type="SUPFAM" id="SSF101898">
    <property type="entry name" value="NHL repeat"/>
    <property type="match status" value="1"/>
</dbReference>
<dbReference type="InterPro" id="IPR013036">
    <property type="entry name" value="DUF1587"/>
</dbReference>
<evidence type="ECO:0000259" key="3">
    <source>
        <dbReference type="Pfam" id="PF07627"/>
    </source>
</evidence>
<feature type="domain" description="DUF1592" evidence="4">
    <location>
        <begin position="1085"/>
        <end position="1206"/>
    </location>
</feature>
<feature type="domain" description="DUF1588" evidence="3">
    <location>
        <begin position="1223"/>
        <end position="1324"/>
    </location>
</feature>
<gene>
    <name evidence="6" type="ORF">HGP31_23710</name>
</gene>
<dbReference type="Pfam" id="PF07631">
    <property type="entry name" value="PSD4"/>
    <property type="match status" value="1"/>
</dbReference>
<dbReference type="PANTHER" id="PTHR33546">
    <property type="entry name" value="LARGE, MULTIFUNCTIONAL SECRETED PROTEIN-RELATED"/>
    <property type="match status" value="1"/>
</dbReference>
<dbReference type="InterPro" id="IPR011042">
    <property type="entry name" value="6-blade_b-propeller_TolB-like"/>
</dbReference>
<dbReference type="KEGG" id="pum:HGP31_23710"/>
<keyword evidence="1" id="KW-0812">Transmembrane</keyword>
<organism evidence="6 7">
    <name type="scientific">Pseudomonas umsongensis</name>
    <dbReference type="NCBI Taxonomy" id="198618"/>
    <lineage>
        <taxon>Bacteria</taxon>
        <taxon>Pseudomonadati</taxon>
        <taxon>Pseudomonadota</taxon>
        <taxon>Gammaproteobacteria</taxon>
        <taxon>Pseudomonadales</taxon>
        <taxon>Pseudomonadaceae</taxon>
        <taxon>Pseudomonas</taxon>
    </lineage>
</organism>
<dbReference type="Pfam" id="PF07626">
    <property type="entry name" value="PSD3"/>
    <property type="match status" value="1"/>
</dbReference>